<evidence type="ECO:0000313" key="8">
    <source>
        <dbReference type="EnsemblMetazoa" id="Aqu2.1.32223_001"/>
    </source>
</evidence>
<dbReference type="PANTHER" id="PTHR16557">
    <property type="entry name" value="ALKYLATED DNA REPAIR PROTEIN ALKB-RELATED"/>
    <property type="match status" value="1"/>
</dbReference>
<evidence type="ECO:0000256" key="6">
    <source>
        <dbReference type="SAM" id="MobiDB-lite"/>
    </source>
</evidence>
<evidence type="ECO:0000313" key="9">
    <source>
        <dbReference type="Proteomes" id="UP000007879"/>
    </source>
</evidence>
<dbReference type="InterPro" id="IPR027450">
    <property type="entry name" value="AlkB-like"/>
</dbReference>
<dbReference type="GO" id="GO:0035515">
    <property type="term" value="F:oxidative RNA demethylase activity"/>
    <property type="evidence" value="ECO:0007669"/>
    <property type="project" value="TreeGrafter"/>
</dbReference>
<dbReference type="Gene3D" id="2.60.120.590">
    <property type="entry name" value="Alpha-ketoglutarate-dependent dioxygenase AlkB-like"/>
    <property type="match status" value="1"/>
</dbReference>
<keyword evidence="4 5" id="KW-0408">Iron</keyword>
<dbReference type="FunCoup" id="A0A1X7UWR8">
    <property type="interactions" value="580"/>
</dbReference>
<keyword evidence="2" id="KW-0223">Dioxygenase</keyword>
<dbReference type="eggNOG" id="KOG2731">
    <property type="taxonomic scope" value="Eukaryota"/>
</dbReference>
<name>A0A1X7UWR8_AMPQE</name>
<evidence type="ECO:0000259" key="7">
    <source>
        <dbReference type="Pfam" id="PF13532"/>
    </source>
</evidence>
<proteinExistence type="predicted"/>
<feature type="binding site" evidence="5">
    <location>
        <position position="209"/>
    </location>
    <ligand>
        <name>Fe cation</name>
        <dbReference type="ChEBI" id="CHEBI:24875"/>
        <note>catalytic</note>
    </ligand>
</feature>
<keyword evidence="3" id="KW-0560">Oxidoreductase</keyword>
<dbReference type="Pfam" id="PF13532">
    <property type="entry name" value="2OG-FeII_Oxy_2"/>
    <property type="match status" value="1"/>
</dbReference>
<dbReference type="InParanoid" id="A0A1X7UWR8"/>
<dbReference type="GO" id="GO:0005634">
    <property type="term" value="C:nucleus"/>
    <property type="evidence" value="ECO:0007669"/>
    <property type="project" value="TreeGrafter"/>
</dbReference>
<evidence type="ECO:0000256" key="2">
    <source>
        <dbReference type="ARBA" id="ARBA00022964"/>
    </source>
</evidence>
<evidence type="ECO:0000256" key="1">
    <source>
        <dbReference type="ARBA" id="ARBA00022723"/>
    </source>
</evidence>
<dbReference type="OrthoDB" id="6614653at2759"/>
<dbReference type="GO" id="GO:0035516">
    <property type="term" value="F:broad specificity oxidative DNA demethylase activity"/>
    <property type="evidence" value="ECO:0007669"/>
    <property type="project" value="TreeGrafter"/>
</dbReference>
<feature type="region of interest" description="Disordered" evidence="6">
    <location>
        <begin position="344"/>
        <end position="376"/>
    </location>
</feature>
<reference evidence="9" key="1">
    <citation type="journal article" date="2010" name="Nature">
        <title>The Amphimedon queenslandica genome and the evolution of animal complexity.</title>
        <authorList>
            <person name="Srivastava M."/>
            <person name="Simakov O."/>
            <person name="Chapman J."/>
            <person name="Fahey B."/>
            <person name="Gauthier M.E."/>
            <person name="Mitros T."/>
            <person name="Richards G.S."/>
            <person name="Conaco C."/>
            <person name="Dacre M."/>
            <person name="Hellsten U."/>
            <person name="Larroux C."/>
            <person name="Putnam N.H."/>
            <person name="Stanke M."/>
            <person name="Adamska M."/>
            <person name="Darling A."/>
            <person name="Degnan S.M."/>
            <person name="Oakley T.H."/>
            <person name="Plachetzki D.C."/>
            <person name="Zhai Y."/>
            <person name="Adamski M."/>
            <person name="Calcino A."/>
            <person name="Cummins S.F."/>
            <person name="Goodstein D.M."/>
            <person name="Harris C."/>
            <person name="Jackson D.J."/>
            <person name="Leys S.P."/>
            <person name="Shu S."/>
            <person name="Woodcroft B.J."/>
            <person name="Vervoort M."/>
            <person name="Kosik K.S."/>
            <person name="Manning G."/>
            <person name="Degnan B.M."/>
            <person name="Rokhsar D.S."/>
        </authorList>
    </citation>
    <scope>NUCLEOTIDE SEQUENCE [LARGE SCALE GENOMIC DNA]</scope>
</reference>
<reference evidence="8" key="2">
    <citation type="submission" date="2017-05" db="UniProtKB">
        <authorList>
            <consortium name="EnsemblMetazoa"/>
        </authorList>
    </citation>
    <scope>IDENTIFICATION</scope>
</reference>
<gene>
    <name evidence="8" type="primary">100639358</name>
</gene>
<dbReference type="GO" id="GO:0035513">
    <property type="term" value="P:oxidative RNA demethylation"/>
    <property type="evidence" value="ECO:0007669"/>
    <property type="project" value="TreeGrafter"/>
</dbReference>
<dbReference type="AlphaFoldDB" id="A0A1X7UWR8"/>
<feature type="binding site" evidence="5">
    <location>
        <position position="265"/>
    </location>
    <ligand>
        <name>Fe cation</name>
        <dbReference type="ChEBI" id="CHEBI:24875"/>
        <note>catalytic</note>
    </ligand>
</feature>
<dbReference type="KEGG" id="aqu:100639358"/>
<keyword evidence="9" id="KW-1185">Reference proteome</keyword>
<dbReference type="InterPro" id="IPR004574">
    <property type="entry name" value="Alkb"/>
</dbReference>
<protein>
    <recommendedName>
        <fullName evidence="7">Alpha-ketoglutarate-dependent dioxygenase AlkB-like domain-containing protein</fullName>
    </recommendedName>
</protein>
<evidence type="ECO:0000256" key="4">
    <source>
        <dbReference type="ARBA" id="ARBA00023004"/>
    </source>
</evidence>
<sequence length="419" mass="47503">MDEDVDAFKKEFKRFKRPSEDDIKDIIDFTQPERFNEILTIQTVVDPPPLGASISDVQSSCNELGLTLPSEWKVYSLKTIPGLIFITNPFLCGGQHYWIQKCLLQYPLLPNVTNLDSHISRTGSGQIWPMGDSPVSVHKDSLLYKLRWVTLGYHYNWTSKLYHKEHHSPFPSDLSLLSHFILSSVGFPDFKAEAAIVNYYHFESTLSGHTDHSEADLTSPLISLSFGQSAIFLIGGHTKSIPPLALMIRSGDIIIMSKESRLAYHGVPKILRPGNDDAPIPYCLSREALLKRREIQKDNTKCSICGATLIERDNSLKRGRNEKEDQKGEESYCSKRKALIDEQLSGSKTQEPNIKSPSIETQDDTPCNSTDNTVSSEVTDGHDFMCRDCEWLHLNWTDIECYMNYSRININVRQVGEIK</sequence>
<feature type="domain" description="Alpha-ketoglutarate-dependent dioxygenase AlkB-like" evidence="7">
    <location>
        <begin position="131"/>
        <end position="273"/>
    </location>
</feature>
<evidence type="ECO:0000256" key="3">
    <source>
        <dbReference type="ARBA" id="ARBA00023002"/>
    </source>
</evidence>
<keyword evidence="1 5" id="KW-0479">Metal-binding</keyword>
<feature type="binding site" evidence="5">
    <location>
        <position position="211"/>
    </location>
    <ligand>
        <name>Fe cation</name>
        <dbReference type="ChEBI" id="CHEBI:24875"/>
        <note>catalytic</note>
    </ligand>
</feature>
<dbReference type="EnsemblMetazoa" id="XM_003386474.3">
    <property type="protein sequence ID" value="XP_003386522.1"/>
    <property type="gene ID" value="LOC100639358"/>
</dbReference>
<dbReference type="PANTHER" id="PTHR16557:SF2">
    <property type="entry name" value="NUCLEIC ACID DIOXYGENASE ALKBH1"/>
    <property type="match status" value="1"/>
</dbReference>
<dbReference type="GO" id="GO:0005737">
    <property type="term" value="C:cytoplasm"/>
    <property type="evidence" value="ECO:0007669"/>
    <property type="project" value="TreeGrafter"/>
</dbReference>
<dbReference type="GO" id="GO:0008198">
    <property type="term" value="F:ferrous iron binding"/>
    <property type="evidence" value="ECO:0007669"/>
    <property type="project" value="TreeGrafter"/>
</dbReference>
<dbReference type="InterPro" id="IPR037151">
    <property type="entry name" value="AlkB-like_sf"/>
</dbReference>
<comment type="cofactor">
    <cofactor evidence="5">
        <name>Fe(2+)</name>
        <dbReference type="ChEBI" id="CHEBI:29033"/>
    </cofactor>
    <text evidence="5">Binds 1 Fe(2+) ion per subunit.</text>
</comment>
<accession>A0A1X7UWR8</accession>
<dbReference type="EnsemblMetazoa" id="Aqu2.1.32223_001">
    <property type="protein sequence ID" value="Aqu2.1.32223_001"/>
    <property type="gene ID" value="Aqu2.1.32223"/>
</dbReference>
<dbReference type="STRING" id="400682.A0A1X7UWR8"/>
<organism evidence="8">
    <name type="scientific">Amphimedon queenslandica</name>
    <name type="common">Sponge</name>
    <dbReference type="NCBI Taxonomy" id="400682"/>
    <lineage>
        <taxon>Eukaryota</taxon>
        <taxon>Metazoa</taxon>
        <taxon>Porifera</taxon>
        <taxon>Demospongiae</taxon>
        <taxon>Heteroscleromorpha</taxon>
        <taxon>Haplosclerida</taxon>
        <taxon>Niphatidae</taxon>
        <taxon>Amphimedon</taxon>
    </lineage>
</organism>
<dbReference type="SUPFAM" id="SSF51197">
    <property type="entry name" value="Clavaminate synthase-like"/>
    <property type="match status" value="1"/>
</dbReference>
<dbReference type="Proteomes" id="UP000007879">
    <property type="component" value="Unassembled WGS sequence"/>
</dbReference>
<evidence type="ECO:0000256" key="5">
    <source>
        <dbReference type="PIRSR" id="PIRSR604574-2"/>
    </source>
</evidence>